<dbReference type="AlphaFoldDB" id="A0A0A1W3P8"/>
<dbReference type="Proteomes" id="UP000032305">
    <property type="component" value="Unassembled WGS sequence"/>
</dbReference>
<dbReference type="OrthoDB" id="196105at2"/>
<dbReference type="InterPro" id="IPR007024">
    <property type="entry name" value="BLUF_domain"/>
</dbReference>
<dbReference type="Pfam" id="PF04940">
    <property type="entry name" value="BLUF"/>
    <property type="match status" value="1"/>
</dbReference>
<reference evidence="2 3" key="1">
    <citation type="submission" date="2014-11" db="EMBL/GenBank/DDBJ databases">
        <title>Whole genome shotgun sequence of Sphingomonas parapaucimobilis NBRC 15100.</title>
        <authorList>
            <person name="Katano-Makiyama Y."/>
            <person name="Hosoyama A."/>
            <person name="Hashimoto M."/>
            <person name="Hosoyama Y."/>
            <person name="Noguchi M."/>
            <person name="Numata M."/>
            <person name="Tsuchikane K."/>
            <person name="Hirakata S."/>
            <person name="Uohara A."/>
            <person name="Shimodaira J."/>
            <person name="Ohji S."/>
            <person name="Ichikawa N."/>
            <person name="Kimura A."/>
            <person name="Yamazoe A."/>
            <person name="Fujita N."/>
        </authorList>
    </citation>
    <scope>NUCLEOTIDE SEQUENCE [LARGE SCALE GENOMIC DNA]</scope>
    <source>
        <strain evidence="2 3">NBRC 15100</strain>
    </source>
</reference>
<evidence type="ECO:0000313" key="3">
    <source>
        <dbReference type="Proteomes" id="UP000032305"/>
    </source>
</evidence>
<dbReference type="SUPFAM" id="SSF54975">
    <property type="entry name" value="Acylphosphatase/BLUF domain-like"/>
    <property type="match status" value="1"/>
</dbReference>
<organism evidence="2 3">
    <name type="scientific">Sphingomonas parapaucimobilis NBRC 15100</name>
    <dbReference type="NCBI Taxonomy" id="1219049"/>
    <lineage>
        <taxon>Bacteria</taxon>
        <taxon>Pseudomonadati</taxon>
        <taxon>Pseudomonadota</taxon>
        <taxon>Alphaproteobacteria</taxon>
        <taxon>Sphingomonadales</taxon>
        <taxon>Sphingomonadaceae</taxon>
        <taxon>Sphingomonas</taxon>
    </lineage>
</organism>
<dbReference type="RefSeq" id="WP_052811395.1">
    <property type="nucleotide sequence ID" value="NZ_BBPI01000018.1"/>
</dbReference>
<feature type="domain" description="BLUF" evidence="1">
    <location>
        <begin position="7"/>
        <end position="98"/>
    </location>
</feature>
<dbReference type="InterPro" id="IPR036046">
    <property type="entry name" value="Acylphosphatase-like_dom_sf"/>
</dbReference>
<dbReference type="EMBL" id="BBPI01000018">
    <property type="protein sequence ID" value="GAM00065.1"/>
    <property type="molecule type" value="Genomic_DNA"/>
</dbReference>
<dbReference type="GO" id="GO:0071949">
    <property type="term" value="F:FAD binding"/>
    <property type="evidence" value="ECO:0007669"/>
    <property type="project" value="InterPro"/>
</dbReference>
<comment type="caution">
    <text evidence="2">The sequence shown here is derived from an EMBL/GenBank/DDBJ whole genome shotgun (WGS) entry which is preliminary data.</text>
</comment>
<proteinExistence type="predicted"/>
<accession>A0A0A1W3P8</accession>
<dbReference type="GO" id="GO:0009882">
    <property type="term" value="F:blue light photoreceptor activity"/>
    <property type="evidence" value="ECO:0007669"/>
    <property type="project" value="InterPro"/>
</dbReference>
<dbReference type="Gene3D" id="3.30.70.100">
    <property type="match status" value="1"/>
</dbReference>
<evidence type="ECO:0000259" key="1">
    <source>
        <dbReference type="PROSITE" id="PS50925"/>
    </source>
</evidence>
<sequence>MIHVSAFRRVIYTSRAVGDDQRADHQAILSTSRRNNGMDGISGILWIGDGEYRQLLEGPVDSVRETLSRIMRDPRHTDIRILDDGMTDGPAFGEWAMAGLPGDHPAQAAERLRLLLRNADPTIRQFFPVD</sequence>
<name>A0A0A1W3P8_9SPHN</name>
<keyword evidence="3" id="KW-1185">Reference proteome</keyword>
<dbReference type="PROSITE" id="PS50925">
    <property type="entry name" value="BLUF"/>
    <property type="match status" value="1"/>
</dbReference>
<evidence type="ECO:0000313" key="2">
    <source>
        <dbReference type="EMBL" id="GAM00065.1"/>
    </source>
</evidence>
<dbReference type="eggNOG" id="COG2207">
    <property type="taxonomic scope" value="Bacteria"/>
</dbReference>
<protein>
    <recommendedName>
        <fullName evidence="1">BLUF domain-containing protein</fullName>
    </recommendedName>
</protein>
<gene>
    <name evidence="2" type="ORF">SP5_018_00950</name>
</gene>
<dbReference type="SMART" id="SM01034">
    <property type="entry name" value="BLUF"/>
    <property type="match status" value="1"/>
</dbReference>